<dbReference type="Proteomes" id="UP000821865">
    <property type="component" value="Chromosome 7"/>
</dbReference>
<evidence type="ECO:0000313" key="1">
    <source>
        <dbReference type="EMBL" id="KAH7942007.1"/>
    </source>
</evidence>
<protein>
    <submittedName>
        <fullName evidence="1">Uncharacterized protein</fullName>
    </submittedName>
</protein>
<gene>
    <name evidence="1" type="ORF">HPB49_019633</name>
</gene>
<dbReference type="EMBL" id="CM023476">
    <property type="protein sequence ID" value="KAH7942007.1"/>
    <property type="molecule type" value="Genomic_DNA"/>
</dbReference>
<accession>A0ACB8CH44</accession>
<comment type="caution">
    <text evidence="1">The sequence shown here is derived from an EMBL/GenBank/DDBJ whole genome shotgun (WGS) entry which is preliminary data.</text>
</comment>
<name>A0ACB8CH44_DERSI</name>
<sequence>MGSAETFFPRFFFARSPSVITSKCTPCIVIIIVIVKERARQACPEEEEVLSPDLQRFSSAPAFSSILKEPKGDTSSSVMNNIETSQQSNAAATVEPQESETVPTAAANIATVGHTATSKPISTEKSGAISGRKIRQHHLKRKKTQLAQSPCGSPSMSLPSVGSACMSSNRTCLATIPGISETKTVVQEDAPSCAAESKGAPAADIPRMPEVVPGPSTSSNTVSPAGPTKSSRHRRSNSVASRVSDIYEALGTLSLSPDKHLNRKQSKPFGSLLSARTEPSTTYVESPQSPIIRKSGVSFEMKTVMAILFIMIILSSVFLLLPKRKHQVRIICTTEGCDNHRYRLENQLDNTVDPCDDFRGHVCSRWTPHRDFYLSRSEMSDMLLSWLHKLPATLTKGAVHFSVGKKTKAMFESCMQQTRSHFSRIKEFMLARGIDWPKNPKELVPPAKVLFDLSFNWNVHLWFTLKVLSAIPKKKQRRIYLAPNERLLFWKTMINGIPKMYFQSVYDDLFKLFTNDTSSHPDVQQMLDTYNMLQDVFNILVPSCPCKARIPALFSLSDFDYSSHLPVGKHVMNMFNEVMKIDPPVTMDDLLLVSDMAELTNIMRIINQVGDKALLRHLSWLFVQAYAAVADPRGVLVILHGSEHRAKKEQPRFCAGQIEPSYKLLIAAMASVAHFTEDERQRIDENLADIVQTAIEKTKASSWLDNKTIQVAAEKLENVRTVVWPLDKFLYAEALEEVYRNFTDSASSFAEFWIETRRSQRQLFGSEAAEQELLLGDNTQLPYADYVRVRNRLSLSLGALAPPLYYPDGTKAMLHGGVLYLYARALISAIDNEGVKISPRGEIVSTWLSEEVQDTFEQRSLGCLPGNASIFPEVPAMEVAYEAFKRHVEENDAQLSEDLTEQKVFFITACLSSCAMTPADNLYGGDCNKAVMNFAPFAKAFACPVGSKMNPATKCSFFD</sequence>
<organism evidence="1 2">
    <name type="scientific">Dermacentor silvarum</name>
    <name type="common">Tick</name>
    <dbReference type="NCBI Taxonomy" id="543639"/>
    <lineage>
        <taxon>Eukaryota</taxon>
        <taxon>Metazoa</taxon>
        <taxon>Ecdysozoa</taxon>
        <taxon>Arthropoda</taxon>
        <taxon>Chelicerata</taxon>
        <taxon>Arachnida</taxon>
        <taxon>Acari</taxon>
        <taxon>Parasitiformes</taxon>
        <taxon>Ixodida</taxon>
        <taxon>Ixodoidea</taxon>
        <taxon>Ixodidae</taxon>
        <taxon>Rhipicephalinae</taxon>
        <taxon>Dermacentor</taxon>
    </lineage>
</organism>
<keyword evidence="2" id="KW-1185">Reference proteome</keyword>
<evidence type="ECO:0000313" key="2">
    <source>
        <dbReference type="Proteomes" id="UP000821865"/>
    </source>
</evidence>
<proteinExistence type="predicted"/>
<reference evidence="1" key="1">
    <citation type="submission" date="2020-05" db="EMBL/GenBank/DDBJ databases">
        <title>Large-scale comparative analyses of tick genomes elucidate their genetic diversity and vector capacities.</title>
        <authorList>
            <person name="Jia N."/>
            <person name="Wang J."/>
            <person name="Shi W."/>
            <person name="Du L."/>
            <person name="Sun Y."/>
            <person name="Zhan W."/>
            <person name="Jiang J."/>
            <person name="Wang Q."/>
            <person name="Zhang B."/>
            <person name="Ji P."/>
            <person name="Sakyi L.B."/>
            <person name="Cui X."/>
            <person name="Yuan T."/>
            <person name="Jiang B."/>
            <person name="Yang W."/>
            <person name="Lam T.T.-Y."/>
            <person name="Chang Q."/>
            <person name="Ding S."/>
            <person name="Wang X."/>
            <person name="Zhu J."/>
            <person name="Ruan X."/>
            <person name="Zhao L."/>
            <person name="Wei J."/>
            <person name="Que T."/>
            <person name="Du C."/>
            <person name="Cheng J."/>
            <person name="Dai P."/>
            <person name="Han X."/>
            <person name="Huang E."/>
            <person name="Gao Y."/>
            <person name="Liu J."/>
            <person name="Shao H."/>
            <person name="Ye R."/>
            <person name="Li L."/>
            <person name="Wei W."/>
            <person name="Wang X."/>
            <person name="Wang C."/>
            <person name="Yang T."/>
            <person name="Huo Q."/>
            <person name="Li W."/>
            <person name="Guo W."/>
            <person name="Chen H."/>
            <person name="Zhou L."/>
            <person name="Ni X."/>
            <person name="Tian J."/>
            <person name="Zhou Y."/>
            <person name="Sheng Y."/>
            <person name="Liu T."/>
            <person name="Pan Y."/>
            <person name="Xia L."/>
            <person name="Li J."/>
            <person name="Zhao F."/>
            <person name="Cao W."/>
        </authorList>
    </citation>
    <scope>NUCLEOTIDE SEQUENCE</scope>
    <source>
        <strain evidence="1">Dsil-2018</strain>
    </source>
</reference>